<name>A0ABR2HX43_9EUKA</name>
<feature type="region of interest" description="Disordered" evidence="1">
    <location>
        <begin position="167"/>
        <end position="194"/>
    </location>
</feature>
<protein>
    <submittedName>
        <fullName evidence="2">Uncharacterized protein</fullName>
    </submittedName>
</protein>
<evidence type="ECO:0000313" key="3">
    <source>
        <dbReference type="Proteomes" id="UP001470230"/>
    </source>
</evidence>
<dbReference type="Proteomes" id="UP001470230">
    <property type="component" value="Unassembled WGS sequence"/>
</dbReference>
<feature type="compositionally biased region" description="Polar residues" evidence="1">
    <location>
        <begin position="297"/>
        <end position="308"/>
    </location>
</feature>
<proteinExistence type="predicted"/>
<sequence length="463" mass="50968">MSSKQPAFLLWECALCPSKDCDFVNKLSRNFNLNSANLSIVVSSASPKEAKENLSTIPSSVSDLSIAYQVITRFGNNALYDSIIDVVTFLKKYSKNCIFILVTTNFPVWINIFQRMPPKNLIFVSSIDPRSSLDFSFLPPSISNTILKWPSLENVSSSKGIQPIEIEEINEPSRQQKQKPAKSNTKEILNISESDDNGINDIDLLLNNEANASGHESHASPHQKNNANEVRNENEEEEEEIEAINDIEYQDEANALDNVLSNESENENASNSMPEEESVGSPISVSSRNVKGKVNQHGLSSTGQPFNNNEKRKVDKNSIASTPPRNSAYDSANNDSDYSSISASGNAKRTTGIPTKNPLTSNKPASNAIANRISSSSKNSAMQVSTKFQPLIEAMKSIGKAMIALSDLEEQLKKKSEALNLPIENTNAYIAKASDAGIIIYDKSINYVRFKNRQMANATIEYV</sequence>
<feature type="region of interest" description="Disordered" evidence="1">
    <location>
        <begin position="212"/>
        <end position="241"/>
    </location>
</feature>
<reference evidence="2 3" key="1">
    <citation type="submission" date="2024-04" db="EMBL/GenBank/DDBJ databases">
        <title>Tritrichomonas musculus Genome.</title>
        <authorList>
            <person name="Alves-Ferreira E."/>
            <person name="Grigg M."/>
            <person name="Lorenzi H."/>
            <person name="Galac M."/>
        </authorList>
    </citation>
    <scope>NUCLEOTIDE SEQUENCE [LARGE SCALE GENOMIC DNA]</scope>
    <source>
        <strain evidence="2 3">EAF2021</strain>
    </source>
</reference>
<comment type="caution">
    <text evidence="2">The sequence shown here is derived from an EMBL/GenBank/DDBJ whole genome shotgun (WGS) entry which is preliminary data.</text>
</comment>
<keyword evidence="3" id="KW-1185">Reference proteome</keyword>
<feature type="compositionally biased region" description="Low complexity" evidence="1">
    <location>
        <begin position="326"/>
        <end position="344"/>
    </location>
</feature>
<accession>A0ABR2HX43</accession>
<dbReference type="EMBL" id="JAPFFF010000021">
    <property type="protein sequence ID" value="KAK8853928.1"/>
    <property type="molecule type" value="Genomic_DNA"/>
</dbReference>
<feature type="compositionally biased region" description="Low complexity" evidence="1">
    <location>
        <begin position="262"/>
        <end position="273"/>
    </location>
</feature>
<feature type="compositionally biased region" description="Polar residues" evidence="1">
    <location>
        <begin position="345"/>
        <end position="364"/>
    </location>
</feature>
<feature type="region of interest" description="Disordered" evidence="1">
    <location>
        <begin position="262"/>
        <end position="365"/>
    </location>
</feature>
<evidence type="ECO:0000313" key="2">
    <source>
        <dbReference type="EMBL" id="KAK8853928.1"/>
    </source>
</evidence>
<evidence type="ECO:0000256" key="1">
    <source>
        <dbReference type="SAM" id="MobiDB-lite"/>
    </source>
</evidence>
<organism evidence="2 3">
    <name type="scientific">Tritrichomonas musculus</name>
    <dbReference type="NCBI Taxonomy" id="1915356"/>
    <lineage>
        <taxon>Eukaryota</taxon>
        <taxon>Metamonada</taxon>
        <taxon>Parabasalia</taxon>
        <taxon>Tritrichomonadida</taxon>
        <taxon>Tritrichomonadidae</taxon>
        <taxon>Tritrichomonas</taxon>
    </lineage>
</organism>
<gene>
    <name evidence="2" type="ORF">M9Y10_016475</name>
</gene>